<dbReference type="PANTHER" id="PTHR30055">
    <property type="entry name" value="HTH-TYPE TRANSCRIPTIONAL REGULATOR RUTR"/>
    <property type="match status" value="1"/>
</dbReference>
<feature type="compositionally biased region" description="Polar residues" evidence="5">
    <location>
        <begin position="198"/>
        <end position="211"/>
    </location>
</feature>
<dbReference type="Gene3D" id="1.10.10.60">
    <property type="entry name" value="Homeodomain-like"/>
    <property type="match status" value="1"/>
</dbReference>
<feature type="region of interest" description="Disordered" evidence="5">
    <location>
        <begin position="198"/>
        <end position="224"/>
    </location>
</feature>
<proteinExistence type="predicted"/>
<dbReference type="PROSITE" id="PS01081">
    <property type="entry name" value="HTH_TETR_1"/>
    <property type="match status" value="1"/>
</dbReference>
<dbReference type="AlphaFoldDB" id="A0A841JW69"/>
<dbReference type="InterPro" id="IPR009057">
    <property type="entry name" value="Homeodomain-like_sf"/>
</dbReference>
<evidence type="ECO:0000256" key="5">
    <source>
        <dbReference type="SAM" id="MobiDB-lite"/>
    </source>
</evidence>
<keyword evidence="8" id="KW-1185">Reference proteome</keyword>
<dbReference type="PANTHER" id="PTHR30055:SF238">
    <property type="entry name" value="MYCOFACTOCIN BIOSYNTHESIS TRANSCRIPTIONAL REGULATOR MFTR-RELATED"/>
    <property type="match status" value="1"/>
</dbReference>
<dbReference type="PRINTS" id="PR00455">
    <property type="entry name" value="HTHTETR"/>
</dbReference>
<organism evidence="7 8">
    <name type="scientific">Silvibacterium bohemicum</name>
    <dbReference type="NCBI Taxonomy" id="1577686"/>
    <lineage>
        <taxon>Bacteria</taxon>
        <taxon>Pseudomonadati</taxon>
        <taxon>Acidobacteriota</taxon>
        <taxon>Terriglobia</taxon>
        <taxon>Terriglobales</taxon>
        <taxon>Acidobacteriaceae</taxon>
        <taxon>Silvibacterium</taxon>
    </lineage>
</organism>
<evidence type="ECO:0000256" key="4">
    <source>
        <dbReference type="PROSITE-ProRule" id="PRU00335"/>
    </source>
</evidence>
<protein>
    <submittedName>
        <fullName evidence="7">AcrR family transcriptional regulator</fullName>
    </submittedName>
</protein>
<gene>
    <name evidence="7" type="ORF">HNQ77_000626</name>
</gene>
<accession>A0A841JW69</accession>
<evidence type="ECO:0000259" key="6">
    <source>
        <dbReference type="PROSITE" id="PS50977"/>
    </source>
</evidence>
<feature type="domain" description="HTH tetR-type" evidence="6">
    <location>
        <begin position="9"/>
        <end position="69"/>
    </location>
</feature>
<evidence type="ECO:0000313" key="8">
    <source>
        <dbReference type="Proteomes" id="UP000538666"/>
    </source>
</evidence>
<dbReference type="Proteomes" id="UP000538666">
    <property type="component" value="Unassembled WGS sequence"/>
</dbReference>
<feature type="compositionally biased region" description="Basic residues" evidence="5">
    <location>
        <begin position="215"/>
        <end position="224"/>
    </location>
</feature>
<comment type="caution">
    <text evidence="7">The sequence shown here is derived from an EMBL/GenBank/DDBJ whole genome shotgun (WGS) entry which is preliminary data.</text>
</comment>
<evidence type="ECO:0000256" key="3">
    <source>
        <dbReference type="ARBA" id="ARBA00023163"/>
    </source>
</evidence>
<dbReference type="InterPro" id="IPR050109">
    <property type="entry name" value="HTH-type_TetR-like_transc_reg"/>
</dbReference>
<keyword evidence="2 4" id="KW-0238">DNA-binding</keyword>
<dbReference type="Gene3D" id="1.10.357.10">
    <property type="entry name" value="Tetracycline Repressor, domain 2"/>
    <property type="match status" value="1"/>
</dbReference>
<reference evidence="7 8" key="1">
    <citation type="submission" date="2020-08" db="EMBL/GenBank/DDBJ databases">
        <title>Genomic Encyclopedia of Type Strains, Phase IV (KMG-IV): sequencing the most valuable type-strain genomes for metagenomic binning, comparative biology and taxonomic classification.</title>
        <authorList>
            <person name="Goeker M."/>
        </authorList>
    </citation>
    <scope>NUCLEOTIDE SEQUENCE [LARGE SCALE GENOMIC DNA]</scope>
    <source>
        <strain evidence="7 8">DSM 103733</strain>
    </source>
</reference>
<dbReference type="InterPro" id="IPR001647">
    <property type="entry name" value="HTH_TetR"/>
</dbReference>
<evidence type="ECO:0000256" key="1">
    <source>
        <dbReference type="ARBA" id="ARBA00023015"/>
    </source>
</evidence>
<dbReference type="GO" id="GO:0000976">
    <property type="term" value="F:transcription cis-regulatory region binding"/>
    <property type="evidence" value="ECO:0007669"/>
    <property type="project" value="TreeGrafter"/>
</dbReference>
<dbReference type="PROSITE" id="PS50977">
    <property type="entry name" value="HTH_TETR_2"/>
    <property type="match status" value="1"/>
</dbReference>
<evidence type="ECO:0000256" key="2">
    <source>
        <dbReference type="ARBA" id="ARBA00023125"/>
    </source>
</evidence>
<dbReference type="InterPro" id="IPR023772">
    <property type="entry name" value="DNA-bd_HTH_TetR-type_CS"/>
</dbReference>
<feature type="DNA-binding region" description="H-T-H motif" evidence="4">
    <location>
        <begin position="32"/>
        <end position="51"/>
    </location>
</feature>
<evidence type="ECO:0000313" key="7">
    <source>
        <dbReference type="EMBL" id="MBB6142688.1"/>
    </source>
</evidence>
<keyword evidence="3" id="KW-0804">Transcription</keyword>
<dbReference type="Pfam" id="PF00440">
    <property type="entry name" value="TetR_N"/>
    <property type="match status" value="1"/>
</dbReference>
<sequence>MGMREKKVQRSRERITSEAIALFARNGYEQTTMEAIAEAADVSPRTLYRYFPSKDLIVLASFTANTAKFSEVFALRVKEMPIERALAEAIFAVLAVEDEEPKHALLVRSIIGQSPVTRARLWDYLGEQQRSLTKQLSECLGVEVNDPAVILTARIALEVLLAAADIWRASKGRASSRGTAENLMLLLRNGGILFPNPGTSALSKPSGSNQPVKKLPQRRRHASM</sequence>
<keyword evidence="1" id="KW-0805">Transcription regulation</keyword>
<dbReference type="GO" id="GO:0003700">
    <property type="term" value="F:DNA-binding transcription factor activity"/>
    <property type="evidence" value="ECO:0007669"/>
    <property type="project" value="TreeGrafter"/>
</dbReference>
<dbReference type="SUPFAM" id="SSF46689">
    <property type="entry name" value="Homeodomain-like"/>
    <property type="match status" value="1"/>
</dbReference>
<dbReference type="EMBL" id="JACHEK010000001">
    <property type="protein sequence ID" value="MBB6142688.1"/>
    <property type="molecule type" value="Genomic_DNA"/>
</dbReference>
<name>A0A841JW69_9BACT</name>
<dbReference type="OrthoDB" id="509229at2"/>